<protein>
    <submittedName>
        <fullName evidence="2">Uncharacterized protein</fullName>
    </submittedName>
</protein>
<dbReference type="Proteomes" id="UP001159405">
    <property type="component" value="Unassembled WGS sequence"/>
</dbReference>
<gene>
    <name evidence="2" type="ORF">PLOB_00001834</name>
</gene>
<dbReference type="EMBL" id="CALNXK010000104">
    <property type="protein sequence ID" value="CAH3156451.1"/>
    <property type="molecule type" value="Genomic_DNA"/>
</dbReference>
<evidence type="ECO:0000313" key="2">
    <source>
        <dbReference type="EMBL" id="CAH3156451.1"/>
    </source>
</evidence>
<organism evidence="2 3">
    <name type="scientific">Porites lobata</name>
    <dbReference type="NCBI Taxonomy" id="104759"/>
    <lineage>
        <taxon>Eukaryota</taxon>
        <taxon>Metazoa</taxon>
        <taxon>Cnidaria</taxon>
        <taxon>Anthozoa</taxon>
        <taxon>Hexacorallia</taxon>
        <taxon>Scleractinia</taxon>
        <taxon>Fungiina</taxon>
        <taxon>Poritidae</taxon>
        <taxon>Porites</taxon>
    </lineage>
</organism>
<comment type="caution">
    <text evidence="2">The sequence shown here is derived from an EMBL/GenBank/DDBJ whole genome shotgun (WGS) entry which is preliminary data.</text>
</comment>
<keyword evidence="3" id="KW-1185">Reference proteome</keyword>
<reference evidence="2 3" key="1">
    <citation type="submission" date="2022-05" db="EMBL/GenBank/DDBJ databases">
        <authorList>
            <consortium name="Genoscope - CEA"/>
            <person name="William W."/>
        </authorList>
    </citation>
    <scope>NUCLEOTIDE SEQUENCE [LARGE SCALE GENOMIC DNA]</scope>
</reference>
<feature type="compositionally biased region" description="Basic and acidic residues" evidence="1">
    <location>
        <begin position="68"/>
        <end position="84"/>
    </location>
</feature>
<name>A0ABN8Q4D9_9CNID</name>
<proteinExistence type="predicted"/>
<evidence type="ECO:0000256" key="1">
    <source>
        <dbReference type="SAM" id="MobiDB-lite"/>
    </source>
</evidence>
<feature type="region of interest" description="Disordered" evidence="1">
    <location>
        <begin position="1"/>
        <end position="96"/>
    </location>
</feature>
<sequence length="148" mass="15750">MGRVTLTGCRAGVQPVTARSAEDNPGLHEGAAPGSTSQPVRRNISLKLKAKSKSASSLSSGKSKKKEGKSGEKSRTGSEGDKESKRKQKSPGTAAAAQVVVMRELKWDHQILPIGQKVQDPLLHLCEKCSLPILVYGRLVSSCLKGNF</sequence>
<accession>A0ABN8Q4D9</accession>
<evidence type="ECO:0000313" key="3">
    <source>
        <dbReference type="Proteomes" id="UP001159405"/>
    </source>
</evidence>